<dbReference type="GO" id="GO:0006281">
    <property type="term" value="P:DNA repair"/>
    <property type="evidence" value="ECO:0007669"/>
    <property type="project" value="TreeGrafter"/>
</dbReference>
<dbReference type="EMBL" id="SMZJ02000016">
    <property type="protein sequence ID" value="TWO30746.1"/>
    <property type="molecule type" value="Genomic_DNA"/>
</dbReference>
<dbReference type="SFLD" id="SFLDS00003">
    <property type="entry name" value="Haloacid_Dehalogenase"/>
    <property type="match status" value="1"/>
</dbReference>
<dbReference type="InterPro" id="IPR023198">
    <property type="entry name" value="PGP-like_dom2"/>
</dbReference>
<dbReference type="Gene3D" id="3.40.50.1000">
    <property type="entry name" value="HAD superfamily/HAD-like"/>
    <property type="match status" value="1"/>
</dbReference>
<evidence type="ECO:0000256" key="2">
    <source>
        <dbReference type="ARBA" id="ARBA00004818"/>
    </source>
</evidence>
<dbReference type="NCBIfam" id="TIGR01662">
    <property type="entry name" value="HAD-SF-IIIA"/>
    <property type="match status" value="1"/>
</dbReference>
<dbReference type="InterPro" id="IPR006439">
    <property type="entry name" value="HAD-SF_hydro_IA"/>
</dbReference>
<dbReference type="InterPro" id="IPR001387">
    <property type="entry name" value="Cro/C1-type_HTH"/>
</dbReference>
<dbReference type="Proteomes" id="UP000295814">
    <property type="component" value="Unassembled WGS sequence"/>
</dbReference>
<name>A0A562Y9H9_9FLAO</name>
<dbReference type="Pfam" id="PF13419">
    <property type="entry name" value="HAD_2"/>
    <property type="match status" value="1"/>
</dbReference>
<dbReference type="InterPro" id="IPR041492">
    <property type="entry name" value="HAD_2"/>
</dbReference>
<organism evidence="6 7">
    <name type="scientific">Seonamhaeicola sediminis</name>
    <dbReference type="NCBI Taxonomy" id="2528206"/>
    <lineage>
        <taxon>Bacteria</taxon>
        <taxon>Pseudomonadati</taxon>
        <taxon>Bacteroidota</taxon>
        <taxon>Flavobacteriia</taxon>
        <taxon>Flavobacteriales</taxon>
        <taxon>Flavobacteriaceae</taxon>
    </lineage>
</organism>
<accession>A0A562Y9H9</accession>
<evidence type="ECO:0000259" key="5">
    <source>
        <dbReference type="PROSITE" id="PS50943"/>
    </source>
</evidence>
<dbReference type="PROSITE" id="PS01228">
    <property type="entry name" value="COF_1"/>
    <property type="match status" value="1"/>
</dbReference>
<dbReference type="PANTHER" id="PTHR43434:SF1">
    <property type="entry name" value="PHOSPHOGLYCOLATE PHOSPHATASE"/>
    <property type="match status" value="1"/>
</dbReference>
<dbReference type="PRINTS" id="PR00413">
    <property type="entry name" value="HADHALOGNASE"/>
</dbReference>
<dbReference type="GO" id="GO:0008967">
    <property type="term" value="F:phosphoglycolate phosphatase activity"/>
    <property type="evidence" value="ECO:0007669"/>
    <property type="project" value="UniProtKB-EC"/>
</dbReference>
<evidence type="ECO:0000313" key="7">
    <source>
        <dbReference type="Proteomes" id="UP000295814"/>
    </source>
</evidence>
<comment type="catalytic activity">
    <reaction evidence="1">
        <text>2-phosphoglycolate + H2O = glycolate + phosphate</text>
        <dbReference type="Rhea" id="RHEA:14369"/>
        <dbReference type="ChEBI" id="CHEBI:15377"/>
        <dbReference type="ChEBI" id="CHEBI:29805"/>
        <dbReference type="ChEBI" id="CHEBI:43474"/>
        <dbReference type="ChEBI" id="CHEBI:58033"/>
        <dbReference type="EC" id="3.1.3.18"/>
    </reaction>
</comment>
<reference evidence="6 7" key="2">
    <citation type="submission" date="2019-07" db="EMBL/GenBank/DDBJ databases">
        <title>Seonamhaeicola sp. W255 draft genome.</title>
        <authorList>
            <person name="Zhang X.-Y."/>
            <person name="Zhang R."/>
            <person name="Zhong Y.-L."/>
            <person name="Du Z.-J."/>
        </authorList>
    </citation>
    <scope>NUCLEOTIDE SEQUENCE [LARGE SCALE GENOMIC DNA]</scope>
    <source>
        <strain evidence="6 7">W255</strain>
    </source>
</reference>
<reference evidence="6 7" key="1">
    <citation type="submission" date="2019-03" db="EMBL/GenBank/DDBJ databases">
        <authorList>
            <person name="Zhong Y.L."/>
        </authorList>
    </citation>
    <scope>NUCLEOTIDE SEQUENCE [LARGE SCALE GENOMIC DNA]</scope>
    <source>
        <strain evidence="6 7">W255</strain>
    </source>
</reference>
<proteinExistence type="inferred from homology"/>
<comment type="pathway">
    <text evidence="2">Organic acid metabolism; glycolate biosynthesis; glycolate from 2-phosphoglycolate: step 1/1.</text>
</comment>
<dbReference type="NCBIfam" id="TIGR01509">
    <property type="entry name" value="HAD-SF-IA-v3"/>
    <property type="match status" value="1"/>
</dbReference>
<comment type="similarity">
    <text evidence="3">Belongs to the HAD-like hydrolase superfamily. CbbY/CbbZ/Gph/YieH family.</text>
</comment>
<dbReference type="AlphaFoldDB" id="A0A562Y9H9"/>
<gene>
    <name evidence="6" type="ORF">E1J38_014490</name>
</gene>
<dbReference type="Gene3D" id="1.10.150.240">
    <property type="entry name" value="Putative phosphatase, domain 2"/>
    <property type="match status" value="1"/>
</dbReference>
<dbReference type="PROSITE" id="PS50943">
    <property type="entry name" value="HTH_CROC1"/>
    <property type="match status" value="1"/>
</dbReference>
<dbReference type="InterPro" id="IPR050155">
    <property type="entry name" value="HAD-like_hydrolase_sf"/>
</dbReference>
<keyword evidence="7" id="KW-1185">Reference proteome</keyword>
<evidence type="ECO:0000256" key="3">
    <source>
        <dbReference type="ARBA" id="ARBA00006171"/>
    </source>
</evidence>
<evidence type="ECO:0000256" key="4">
    <source>
        <dbReference type="ARBA" id="ARBA00013078"/>
    </source>
</evidence>
<keyword evidence="6" id="KW-0378">Hydrolase</keyword>
<dbReference type="RefSeq" id="WP_133357561.1">
    <property type="nucleotide sequence ID" value="NZ_SMZJ02000016.1"/>
</dbReference>
<dbReference type="SUPFAM" id="SSF56784">
    <property type="entry name" value="HAD-like"/>
    <property type="match status" value="1"/>
</dbReference>
<dbReference type="InterPro" id="IPR036412">
    <property type="entry name" value="HAD-like_sf"/>
</dbReference>
<dbReference type="EC" id="3.1.3.18" evidence="4"/>
<protein>
    <recommendedName>
        <fullName evidence="4">phosphoglycolate phosphatase</fullName>
        <ecNumber evidence="4">3.1.3.18</ecNumber>
    </recommendedName>
</protein>
<dbReference type="SFLD" id="SFLDG01135">
    <property type="entry name" value="C1.5.6:_HAD__Beta-PGM__Phospha"/>
    <property type="match status" value="1"/>
</dbReference>
<dbReference type="FunFam" id="3.40.50.1000:FF:000022">
    <property type="entry name" value="Phosphoglycolate phosphatase"/>
    <property type="match status" value="1"/>
</dbReference>
<dbReference type="GO" id="GO:0005829">
    <property type="term" value="C:cytosol"/>
    <property type="evidence" value="ECO:0007669"/>
    <property type="project" value="TreeGrafter"/>
</dbReference>
<evidence type="ECO:0000313" key="6">
    <source>
        <dbReference type="EMBL" id="TWO30746.1"/>
    </source>
</evidence>
<dbReference type="PANTHER" id="PTHR43434">
    <property type="entry name" value="PHOSPHOGLYCOLATE PHOSPHATASE"/>
    <property type="match status" value="1"/>
</dbReference>
<feature type="domain" description="HTH cro/C1-type" evidence="5">
    <location>
        <begin position="133"/>
        <end position="163"/>
    </location>
</feature>
<sequence>MKYKAVIFDLDGTLVNSIYDIADAMNTVLRKRNFNTFDYETYKSFVGHGVRSLILKAVPESPEKANLVDVCLKEMLDIYSNCCTDKTHPYPGILSLLEELKSKDVKLAILSNKEDSLTKKVAAAVLPDYIYPTLGLIEEALKKPNPKVLLQICETLNVTPKECVYVGDTRADIQVAKNANMISVGVSWGFRDQEELVKEGAHHIINTPADLLEIL</sequence>
<comment type="caution">
    <text evidence="6">The sequence shown here is derived from an EMBL/GenBank/DDBJ whole genome shotgun (WGS) entry which is preliminary data.</text>
</comment>
<evidence type="ECO:0000256" key="1">
    <source>
        <dbReference type="ARBA" id="ARBA00000830"/>
    </source>
</evidence>
<dbReference type="SFLD" id="SFLDG01129">
    <property type="entry name" value="C1.5:_HAD__Beta-PGM__Phosphata"/>
    <property type="match status" value="1"/>
</dbReference>
<dbReference type="InterPro" id="IPR006549">
    <property type="entry name" value="HAD-SF_hydro_IIIA"/>
</dbReference>
<dbReference type="InterPro" id="IPR023214">
    <property type="entry name" value="HAD_sf"/>
</dbReference>
<dbReference type="NCBIfam" id="TIGR01549">
    <property type="entry name" value="HAD-SF-IA-v1"/>
    <property type="match status" value="1"/>
</dbReference>
<dbReference type="OrthoDB" id="9807630at2"/>